<keyword evidence="3" id="KW-1185">Reference proteome</keyword>
<evidence type="ECO:0000256" key="1">
    <source>
        <dbReference type="SAM" id="Phobius"/>
    </source>
</evidence>
<evidence type="ECO:0000313" key="2">
    <source>
        <dbReference type="EMBL" id="KAK7691427.1"/>
    </source>
</evidence>
<name>A0AAW0GHY9_9APHY</name>
<dbReference type="Proteomes" id="UP001385951">
    <property type="component" value="Unassembled WGS sequence"/>
</dbReference>
<dbReference type="EMBL" id="JASBNA010000005">
    <property type="protein sequence ID" value="KAK7691427.1"/>
    <property type="molecule type" value="Genomic_DNA"/>
</dbReference>
<protein>
    <submittedName>
        <fullName evidence="2">Uncharacterized protein</fullName>
    </submittedName>
</protein>
<dbReference type="AlphaFoldDB" id="A0AAW0GHY9"/>
<reference evidence="2 3" key="1">
    <citation type="submission" date="2022-09" db="EMBL/GenBank/DDBJ databases">
        <authorList>
            <person name="Palmer J.M."/>
        </authorList>
    </citation>
    <scope>NUCLEOTIDE SEQUENCE [LARGE SCALE GENOMIC DNA]</scope>
    <source>
        <strain evidence="2 3">DSM 7382</strain>
    </source>
</reference>
<keyword evidence="1" id="KW-0472">Membrane</keyword>
<keyword evidence="1" id="KW-1133">Transmembrane helix</keyword>
<proteinExistence type="predicted"/>
<evidence type="ECO:0000313" key="3">
    <source>
        <dbReference type="Proteomes" id="UP001385951"/>
    </source>
</evidence>
<gene>
    <name evidence="2" type="ORF">QCA50_004826</name>
</gene>
<accession>A0AAW0GHY9</accession>
<keyword evidence="1" id="KW-0812">Transmembrane</keyword>
<comment type="caution">
    <text evidence="2">The sequence shown here is derived from an EMBL/GenBank/DDBJ whole genome shotgun (WGS) entry which is preliminary data.</text>
</comment>
<sequence length="338" mass="37019">MYSALDITGLVLGILGLSGTVMLVRYLLPKHRIASLERAHATAYCLYQCSVSEGLLLPDEQKLLRETLLKTRMDLNEVKNDVTCLGGTWGKIFSTLRNIYRSLSKINTSIHSICVQVASSSEKGKERLEKNGIPYKPCMFPLATTVFMESFKMGDHGDTISIHQLFPSQQDLPHILSTNIPNDIESVPCSENIRFGSPSPRHAPQHRDSVSSIATTVVEESSSCDSHPAIAAGTSTKHCDTEPEKNEVNASPSLGFLLAALQKGVDSSNAVSNCCTDLQWRVNLLQAVSNSLHSSESQGSDYSADLEQCKEDLSAVVRRLSKVSDIWARRETGPMLPI</sequence>
<organism evidence="2 3">
    <name type="scientific">Cerrena zonata</name>
    <dbReference type="NCBI Taxonomy" id="2478898"/>
    <lineage>
        <taxon>Eukaryota</taxon>
        <taxon>Fungi</taxon>
        <taxon>Dikarya</taxon>
        <taxon>Basidiomycota</taxon>
        <taxon>Agaricomycotina</taxon>
        <taxon>Agaricomycetes</taxon>
        <taxon>Polyporales</taxon>
        <taxon>Cerrenaceae</taxon>
        <taxon>Cerrena</taxon>
    </lineage>
</organism>
<feature type="transmembrane region" description="Helical" evidence="1">
    <location>
        <begin position="6"/>
        <end position="28"/>
    </location>
</feature>